<dbReference type="EMBL" id="CAJNOC010001575">
    <property type="protein sequence ID" value="CAF0875719.1"/>
    <property type="molecule type" value="Genomic_DNA"/>
</dbReference>
<keyword evidence="1" id="KW-0346">Stress response</keyword>
<evidence type="ECO:0000256" key="1">
    <source>
        <dbReference type="ARBA" id="ARBA00023016"/>
    </source>
</evidence>
<reference evidence="5" key="1">
    <citation type="submission" date="2021-02" db="EMBL/GenBank/DDBJ databases">
        <authorList>
            <person name="Nowell W R."/>
        </authorList>
    </citation>
    <scope>NUCLEOTIDE SEQUENCE</scope>
    <source>
        <strain evidence="5">Ploen Becks lab</strain>
    </source>
</reference>
<dbReference type="GO" id="GO:0051082">
    <property type="term" value="F:unfolded protein binding"/>
    <property type="evidence" value="ECO:0007669"/>
    <property type="project" value="TreeGrafter"/>
</dbReference>
<dbReference type="PANTHER" id="PTHR45640">
    <property type="entry name" value="HEAT SHOCK PROTEIN HSP-12.2-RELATED"/>
    <property type="match status" value="1"/>
</dbReference>
<dbReference type="SUPFAM" id="SSF49764">
    <property type="entry name" value="HSP20-like chaperones"/>
    <property type="match status" value="1"/>
</dbReference>
<evidence type="ECO:0000313" key="5">
    <source>
        <dbReference type="EMBL" id="CAF0875719.1"/>
    </source>
</evidence>
<protein>
    <recommendedName>
        <fullName evidence="4">SHSP domain-containing protein</fullName>
    </recommendedName>
</protein>
<sequence length="272" mass="31352">MSLLKHQYFPRSMFETHWPAEGQTTDPLMLDMFDPFDELDRSLAKNFMWINRPQFLSEIPEMPKVPHKFRVTLDCLGFDTKSIKTEFNKDKTKLVVKGGSGRVDLGDGDFIHKEFKRTYDVPLNTETDKLVSFVTSTGKLVIEMPLKMEQKKGVKAKQELIPKIVEDDKGNKTVQLNVLLPHAVDPSNVKVTCKDNDVIIRADQTKETNDEYSRVHIYKRCKLPENTDYDDLKCVMEKDQLTITAPLEPGHNLGKRTIPIEFHESTKKIKNN</sequence>
<dbReference type="InterPro" id="IPR008978">
    <property type="entry name" value="HSP20-like_chaperone"/>
</dbReference>
<proteinExistence type="inferred from homology"/>
<dbReference type="GO" id="GO:0005634">
    <property type="term" value="C:nucleus"/>
    <property type="evidence" value="ECO:0007669"/>
    <property type="project" value="TreeGrafter"/>
</dbReference>
<dbReference type="CDD" id="cd06464">
    <property type="entry name" value="ACD_sHsps-like"/>
    <property type="match status" value="1"/>
</dbReference>
<dbReference type="AlphaFoldDB" id="A0A813Y219"/>
<comment type="similarity">
    <text evidence="2 3">Belongs to the small heat shock protein (HSP20) family.</text>
</comment>
<evidence type="ECO:0000256" key="3">
    <source>
        <dbReference type="RuleBase" id="RU003616"/>
    </source>
</evidence>
<dbReference type="GO" id="GO:0042026">
    <property type="term" value="P:protein refolding"/>
    <property type="evidence" value="ECO:0007669"/>
    <property type="project" value="TreeGrafter"/>
</dbReference>
<dbReference type="Gene3D" id="2.60.40.790">
    <property type="match status" value="2"/>
</dbReference>
<feature type="domain" description="SHSP" evidence="4">
    <location>
        <begin position="155"/>
        <end position="263"/>
    </location>
</feature>
<dbReference type="GO" id="GO:0009408">
    <property type="term" value="P:response to heat"/>
    <property type="evidence" value="ECO:0007669"/>
    <property type="project" value="TreeGrafter"/>
</dbReference>
<evidence type="ECO:0000259" key="4">
    <source>
        <dbReference type="PROSITE" id="PS01031"/>
    </source>
</evidence>
<dbReference type="GO" id="GO:0005737">
    <property type="term" value="C:cytoplasm"/>
    <property type="evidence" value="ECO:0007669"/>
    <property type="project" value="TreeGrafter"/>
</dbReference>
<name>A0A813Y219_9BILA</name>
<dbReference type="Proteomes" id="UP000663879">
    <property type="component" value="Unassembled WGS sequence"/>
</dbReference>
<evidence type="ECO:0000256" key="2">
    <source>
        <dbReference type="PROSITE-ProRule" id="PRU00285"/>
    </source>
</evidence>
<keyword evidence="6" id="KW-1185">Reference proteome</keyword>
<organism evidence="5 6">
    <name type="scientific">Brachionus calyciflorus</name>
    <dbReference type="NCBI Taxonomy" id="104777"/>
    <lineage>
        <taxon>Eukaryota</taxon>
        <taxon>Metazoa</taxon>
        <taxon>Spiralia</taxon>
        <taxon>Gnathifera</taxon>
        <taxon>Rotifera</taxon>
        <taxon>Eurotatoria</taxon>
        <taxon>Monogononta</taxon>
        <taxon>Pseudotrocha</taxon>
        <taxon>Ploima</taxon>
        <taxon>Brachionidae</taxon>
        <taxon>Brachionus</taxon>
    </lineage>
</organism>
<gene>
    <name evidence="5" type="ORF">OXX778_LOCUS10160</name>
</gene>
<dbReference type="PROSITE" id="PS01031">
    <property type="entry name" value="SHSP"/>
    <property type="match status" value="1"/>
</dbReference>
<evidence type="ECO:0000313" key="6">
    <source>
        <dbReference type="Proteomes" id="UP000663879"/>
    </source>
</evidence>
<dbReference type="InterPro" id="IPR001436">
    <property type="entry name" value="Alpha-crystallin/sHSP_animal"/>
</dbReference>
<comment type="caution">
    <text evidence="5">The sequence shown here is derived from an EMBL/GenBank/DDBJ whole genome shotgun (WGS) entry which is preliminary data.</text>
</comment>
<dbReference type="PANTHER" id="PTHR45640:SF13">
    <property type="entry name" value="HEAT SHOCK PROTEIN 22-RELATED"/>
    <property type="match status" value="1"/>
</dbReference>
<accession>A0A813Y219</accession>
<dbReference type="OrthoDB" id="1431247at2759"/>
<dbReference type="InterPro" id="IPR002068">
    <property type="entry name" value="A-crystallin/Hsp20_dom"/>
</dbReference>
<dbReference type="Pfam" id="PF00011">
    <property type="entry name" value="HSP20"/>
    <property type="match status" value="2"/>
</dbReference>